<dbReference type="AlphaFoldDB" id="A0AAV5MC88"/>
<evidence type="ECO:0000313" key="1">
    <source>
        <dbReference type="EMBL" id="GKV47160.1"/>
    </source>
</evidence>
<accession>A0AAV5MC88</accession>
<reference evidence="1 2" key="1">
    <citation type="journal article" date="2021" name="Commun. Biol.">
        <title>The genome of Shorea leprosula (Dipterocarpaceae) highlights the ecological relevance of drought in aseasonal tropical rainforests.</title>
        <authorList>
            <person name="Ng K.K.S."/>
            <person name="Kobayashi M.J."/>
            <person name="Fawcett J.A."/>
            <person name="Hatakeyama M."/>
            <person name="Paape T."/>
            <person name="Ng C.H."/>
            <person name="Ang C.C."/>
            <person name="Tnah L.H."/>
            <person name="Lee C.T."/>
            <person name="Nishiyama T."/>
            <person name="Sese J."/>
            <person name="O'Brien M.J."/>
            <person name="Copetti D."/>
            <person name="Mohd Noor M.I."/>
            <person name="Ong R.C."/>
            <person name="Putra M."/>
            <person name="Sireger I.Z."/>
            <person name="Indrioko S."/>
            <person name="Kosugi Y."/>
            <person name="Izuno A."/>
            <person name="Isagi Y."/>
            <person name="Lee S.L."/>
            <person name="Shimizu K.K."/>
        </authorList>
    </citation>
    <scope>NUCLEOTIDE SEQUENCE [LARGE SCALE GENOMIC DNA]</scope>
    <source>
        <strain evidence="1">214</strain>
    </source>
</reference>
<name>A0AAV5MC88_9ROSI</name>
<proteinExistence type="predicted"/>
<protein>
    <submittedName>
        <fullName evidence="1">Uncharacterized protein</fullName>
    </submittedName>
</protein>
<dbReference type="PANTHER" id="PTHR48258">
    <property type="entry name" value="DUF4218 DOMAIN-CONTAINING PROTEIN-RELATED"/>
    <property type="match status" value="1"/>
</dbReference>
<comment type="caution">
    <text evidence="1">The sequence shown here is derived from an EMBL/GenBank/DDBJ whole genome shotgun (WGS) entry which is preliminary data.</text>
</comment>
<keyword evidence="2" id="KW-1185">Reference proteome</keyword>
<dbReference type="Proteomes" id="UP001054252">
    <property type="component" value="Unassembled WGS sequence"/>
</dbReference>
<evidence type="ECO:0000313" key="2">
    <source>
        <dbReference type="Proteomes" id="UP001054252"/>
    </source>
</evidence>
<dbReference type="EMBL" id="BPVZ01000222">
    <property type="protein sequence ID" value="GKV47160.1"/>
    <property type="molecule type" value="Genomic_DNA"/>
</dbReference>
<sequence>MYEVKVSKMKSHDCHIFMQSLLPIAFRDFLPKQVWEALTEISELFRALCSSTICITDMEIWHPPERKKGETQPCLEETGRELDFSLLFLSKNLIWNPKISPPAGSFRICSVRLLLLPIVGANSLNFR</sequence>
<organism evidence="1 2">
    <name type="scientific">Rubroshorea leprosula</name>
    <dbReference type="NCBI Taxonomy" id="152421"/>
    <lineage>
        <taxon>Eukaryota</taxon>
        <taxon>Viridiplantae</taxon>
        <taxon>Streptophyta</taxon>
        <taxon>Embryophyta</taxon>
        <taxon>Tracheophyta</taxon>
        <taxon>Spermatophyta</taxon>
        <taxon>Magnoliopsida</taxon>
        <taxon>eudicotyledons</taxon>
        <taxon>Gunneridae</taxon>
        <taxon>Pentapetalae</taxon>
        <taxon>rosids</taxon>
        <taxon>malvids</taxon>
        <taxon>Malvales</taxon>
        <taxon>Dipterocarpaceae</taxon>
        <taxon>Rubroshorea</taxon>
    </lineage>
</organism>
<gene>
    <name evidence="1" type="ORF">SLEP1_g54080</name>
</gene>